<evidence type="ECO:0000313" key="9">
    <source>
        <dbReference type="Proteomes" id="UP000053586"/>
    </source>
</evidence>
<evidence type="ECO:0000313" key="8">
    <source>
        <dbReference type="EMBL" id="GAB54462.1"/>
    </source>
</evidence>
<comment type="subcellular location">
    <subcellularLocation>
        <location evidence="1">Cell membrane</location>
    </subcellularLocation>
</comment>
<dbReference type="AlphaFoldDB" id="H5T835"/>
<name>H5T835_9ALTE</name>
<protein>
    <submittedName>
        <fullName evidence="8">Membrane protein</fullName>
    </submittedName>
</protein>
<keyword evidence="9" id="KW-1185">Reference proteome</keyword>
<dbReference type="InterPro" id="IPR019305">
    <property type="entry name" value="Uncharacterised_Smp"/>
</dbReference>
<dbReference type="RefSeq" id="WP_006002710.1">
    <property type="nucleotide sequence ID" value="NZ_BAET01000004.1"/>
</dbReference>
<proteinExistence type="inferred from homology"/>
<feature type="transmembrane region" description="Helical" evidence="7">
    <location>
        <begin position="162"/>
        <end position="181"/>
    </location>
</feature>
<dbReference type="GO" id="GO:0005886">
    <property type="term" value="C:plasma membrane"/>
    <property type="evidence" value="ECO:0007669"/>
    <property type="project" value="UniProtKB-SubCell"/>
</dbReference>
<evidence type="ECO:0000256" key="2">
    <source>
        <dbReference type="ARBA" id="ARBA00005362"/>
    </source>
</evidence>
<reference evidence="8 9" key="1">
    <citation type="journal article" date="2012" name="J. Bacteriol.">
        <title>Genome sequence of proteorhodopsin-containing sea ice bacterium Glaciecola punicea ACAM 611T.</title>
        <authorList>
            <person name="Qin Q.-L."/>
            <person name="Xie B.-B."/>
            <person name="Shu Y.-L."/>
            <person name="Rong J.-C."/>
            <person name="Zhao D.-L."/>
            <person name="Zhang X.-Y."/>
            <person name="Chen X.-L."/>
            <person name="Zhou B.-C."/>
            <person name="Zhanga Y.-Z."/>
        </authorList>
    </citation>
    <scope>NUCLEOTIDE SEQUENCE [LARGE SCALE GENOMIC DNA]</scope>
    <source>
        <strain evidence="8 9">ACAM 611</strain>
    </source>
</reference>
<dbReference type="Pfam" id="PF10144">
    <property type="entry name" value="SMP_2"/>
    <property type="match status" value="1"/>
</dbReference>
<dbReference type="EMBL" id="BAET01000004">
    <property type="protein sequence ID" value="GAB54462.1"/>
    <property type="molecule type" value="Genomic_DNA"/>
</dbReference>
<dbReference type="Proteomes" id="UP000053586">
    <property type="component" value="Unassembled WGS sequence"/>
</dbReference>
<reference evidence="8 9" key="2">
    <citation type="journal article" date="2017" name="Antonie Van Leeuwenhoek">
        <title>Rhizobium rhizosphaerae sp. nov., a novel species isolated from rice rhizosphere.</title>
        <authorList>
            <person name="Zhao J.J."/>
            <person name="Zhang J."/>
            <person name="Zhang R.J."/>
            <person name="Zhang C.W."/>
            <person name="Yin H.Q."/>
            <person name="Zhang X.X."/>
        </authorList>
    </citation>
    <scope>NUCLEOTIDE SEQUENCE [LARGE SCALE GENOMIC DNA]</scope>
    <source>
        <strain evidence="8 9">ACAM 611</strain>
    </source>
</reference>
<evidence type="ECO:0000256" key="4">
    <source>
        <dbReference type="ARBA" id="ARBA00022692"/>
    </source>
</evidence>
<organism evidence="8 9">
    <name type="scientific">Glaciecola punicea ACAM 611</name>
    <dbReference type="NCBI Taxonomy" id="1121923"/>
    <lineage>
        <taxon>Bacteria</taxon>
        <taxon>Pseudomonadati</taxon>
        <taxon>Pseudomonadota</taxon>
        <taxon>Gammaproteobacteria</taxon>
        <taxon>Alteromonadales</taxon>
        <taxon>Alteromonadaceae</taxon>
        <taxon>Glaciecola</taxon>
    </lineage>
</organism>
<keyword evidence="3" id="KW-1003">Cell membrane</keyword>
<comment type="similarity">
    <text evidence="2">Belongs to the Smp family.</text>
</comment>
<feature type="transmembrane region" description="Helical" evidence="7">
    <location>
        <begin position="12"/>
        <end position="34"/>
    </location>
</feature>
<evidence type="ECO:0000256" key="3">
    <source>
        <dbReference type="ARBA" id="ARBA00022475"/>
    </source>
</evidence>
<keyword evidence="4 7" id="KW-0812">Transmembrane</keyword>
<evidence type="ECO:0000256" key="5">
    <source>
        <dbReference type="ARBA" id="ARBA00022989"/>
    </source>
</evidence>
<evidence type="ECO:0000256" key="7">
    <source>
        <dbReference type="SAM" id="Phobius"/>
    </source>
</evidence>
<comment type="caution">
    <text evidence="8">The sequence shown here is derived from an EMBL/GenBank/DDBJ whole genome shotgun (WGS) entry which is preliminary data.</text>
</comment>
<keyword evidence="5 7" id="KW-1133">Transmembrane helix</keyword>
<accession>H5T835</accession>
<sequence length="197" mass="22455">MNIHRKSHNYSIFKRISSLILLILCVIIGVNLYYMHSQNAAKWYQVESEQLGRSLTLQAAKLIAAPLAKDDEEMLMQYVAVINQGMFVKGAVLFDELGVRYAQEEDNFSVVDMVKENAVKPLVFVEDIVFEGNLIGYIKLLLDKQAITEHHRIFNKNQLSQSILMIVLSIVAAALATRLFYKTRQSYRKAATEDNLV</sequence>
<evidence type="ECO:0000256" key="6">
    <source>
        <dbReference type="ARBA" id="ARBA00023136"/>
    </source>
</evidence>
<dbReference type="eggNOG" id="COG3726">
    <property type="taxonomic scope" value="Bacteria"/>
</dbReference>
<keyword evidence="6 7" id="KW-0472">Membrane</keyword>
<gene>
    <name evidence="8" type="primary">smp</name>
    <name evidence="8" type="ORF">GPUN_0314</name>
</gene>
<evidence type="ECO:0000256" key="1">
    <source>
        <dbReference type="ARBA" id="ARBA00004236"/>
    </source>
</evidence>
<dbReference type="OrthoDB" id="6271999at2"/>